<dbReference type="EMBL" id="JANPWB010000002">
    <property type="protein sequence ID" value="KAJ1206931.1"/>
    <property type="molecule type" value="Genomic_DNA"/>
</dbReference>
<keyword evidence="2" id="KW-1185">Reference proteome</keyword>
<evidence type="ECO:0000313" key="1">
    <source>
        <dbReference type="EMBL" id="KAJ1206931.1"/>
    </source>
</evidence>
<name>A0AAV7W1V2_PLEWA</name>
<gene>
    <name evidence="1" type="ORF">NDU88_002324</name>
</gene>
<organism evidence="1 2">
    <name type="scientific">Pleurodeles waltl</name>
    <name type="common">Iberian ribbed newt</name>
    <dbReference type="NCBI Taxonomy" id="8319"/>
    <lineage>
        <taxon>Eukaryota</taxon>
        <taxon>Metazoa</taxon>
        <taxon>Chordata</taxon>
        <taxon>Craniata</taxon>
        <taxon>Vertebrata</taxon>
        <taxon>Euteleostomi</taxon>
        <taxon>Amphibia</taxon>
        <taxon>Batrachia</taxon>
        <taxon>Caudata</taxon>
        <taxon>Salamandroidea</taxon>
        <taxon>Salamandridae</taxon>
        <taxon>Pleurodelinae</taxon>
        <taxon>Pleurodeles</taxon>
    </lineage>
</organism>
<sequence length="114" mass="13265">AQQSLKKMFNLRVFARAGRGRSRFAGRAYYNQGSRGTYNSSYQEFRPQFYPQRARGFRSRGYGNSRNTNQTGKSILLSYPGRRSSLSFFPELVIDHLRSLGCKHNSRLYDRILL</sequence>
<protein>
    <submittedName>
        <fullName evidence="1">Uncharacterized protein</fullName>
    </submittedName>
</protein>
<accession>A0AAV7W1V2</accession>
<reference evidence="1" key="1">
    <citation type="journal article" date="2022" name="bioRxiv">
        <title>Sequencing and chromosome-scale assembly of the giantPleurodeles waltlgenome.</title>
        <authorList>
            <person name="Brown T."/>
            <person name="Elewa A."/>
            <person name="Iarovenko S."/>
            <person name="Subramanian E."/>
            <person name="Araus A.J."/>
            <person name="Petzold A."/>
            <person name="Susuki M."/>
            <person name="Suzuki K.-i.T."/>
            <person name="Hayashi T."/>
            <person name="Toyoda A."/>
            <person name="Oliveira C."/>
            <person name="Osipova E."/>
            <person name="Leigh N.D."/>
            <person name="Simon A."/>
            <person name="Yun M.H."/>
        </authorList>
    </citation>
    <scope>NUCLEOTIDE SEQUENCE</scope>
    <source>
        <strain evidence="1">20211129_DDA</strain>
        <tissue evidence="1">Liver</tissue>
    </source>
</reference>
<proteinExistence type="predicted"/>
<evidence type="ECO:0000313" key="2">
    <source>
        <dbReference type="Proteomes" id="UP001066276"/>
    </source>
</evidence>
<dbReference type="Proteomes" id="UP001066276">
    <property type="component" value="Chromosome 1_2"/>
</dbReference>
<comment type="caution">
    <text evidence="1">The sequence shown here is derived from an EMBL/GenBank/DDBJ whole genome shotgun (WGS) entry which is preliminary data.</text>
</comment>
<dbReference type="AlphaFoldDB" id="A0AAV7W1V2"/>
<feature type="non-terminal residue" evidence="1">
    <location>
        <position position="1"/>
    </location>
</feature>
<feature type="non-terminal residue" evidence="1">
    <location>
        <position position="114"/>
    </location>
</feature>